<dbReference type="Pfam" id="PF02902">
    <property type="entry name" value="Peptidase_C48"/>
    <property type="match status" value="1"/>
</dbReference>
<dbReference type="EMBL" id="JH001461">
    <property type="protein sequence ID" value="EGW09808.1"/>
    <property type="molecule type" value="Genomic_DNA"/>
</dbReference>
<dbReference type="PANTHER" id="PTHR12606:SF11">
    <property type="entry name" value="SENTRIN-SPECIFIC PROTEASE 2"/>
    <property type="match status" value="1"/>
</dbReference>
<dbReference type="STRING" id="10029.G3I7Y0"/>
<accession>G3I7Y0</accession>
<dbReference type="PROSITE" id="PS50600">
    <property type="entry name" value="ULP_PROTEASE"/>
    <property type="match status" value="1"/>
</dbReference>
<dbReference type="PANTHER" id="PTHR12606">
    <property type="entry name" value="SENTRIN/SUMO-SPECIFIC PROTEASE"/>
    <property type="match status" value="1"/>
</dbReference>
<gene>
    <name evidence="7" type="ORF">I79_019631</name>
</gene>
<evidence type="ECO:0000256" key="1">
    <source>
        <dbReference type="ARBA" id="ARBA00005234"/>
    </source>
</evidence>
<protein>
    <submittedName>
        <fullName evidence="7">Sentrin-specific protease 2</fullName>
    </submittedName>
</protein>
<evidence type="ECO:0000313" key="8">
    <source>
        <dbReference type="Proteomes" id="UP000001075"/>
    </source>
</evidence>
<keyword evidence="3" id="KW-0378">Hydrolase</keyword>
<dbReference type="GO" id="GO:0016929">
    <property type="term" value="F:deSUMOylase activity"/>
    <property type="evidence" value="ECO:0007669"/>
    <property type="project" value="TreeGrafter"/>
</dbReference>
<dbReference type="GO" id="GO:0006508">
    <property type="term" value="P:proteolysis"/>
    <property type="evidence" value="ECO:0007669"/>
    <property type="project" value="UniProtKB-KW"/>
</dbReference>
<evidence type="ECO:0000256" key="4">
    <source>
        <dbReference type="ARBA" id="ARBA00022807"/>
    </source>
</evidence>
<feature type="compositionally biased region" description="Polar residues" evidence="5">
    <location>
        <begin position="128"/>
        <end position="137"/>
    </location>
</feature>
<evidence type="ECO:0000256" key="3">
    <source>
        <dbReference type="ARBA" id="ARBA00022801"/>
    </source>
</evidence>
<dbReference type="AlphaFoldDB" id="G3I7Y0"/>
<dbReference type="FunCoup" id="G3I7Y0">
    <property type="interactions" value="227"/>
</dbReference>
<proteinExistence type="inferred from homology"/>
<dbReference type="InterPro" id="IPR038765">
    <property type="entry name" value="Papain-like_cys_pep_sf"/>
</dbReference>
<dbReference type="Gene3D" id="3.40.395.10">
    <property type="entry name" value="Adenoviral Proteinase, Chain A"/>
    <property type="match status" value="1"/>
</dbReference>
<dbReference type="InParanoid" id="G3I7Y0"/>
<dbReference type="Proteomes" id="UP000001075">
    <property type="component" value="Unassembled WGS sequence"/>
</dbReference>
<evidence type="ECO:0000256" key="2">
    <source>
        <dbReference type="ARBA" id="ARBA00022670"/>
    </source>
</evidence>
<keyword evidence="2 7" id="KW-0645">Protease</keyword>
<comment type="similarity">
    <text evidence="1">Belongs to the peptidase C48 family.</text>
</comment>
<dbReference type="GO" id="GO:0005634">
    <property type="term" value="C:nucleus"/>
    <property type="evidence" value="ECO:0007669"/>
    <property type="project" value="TreeGrafter"/>
</dbReference>
<feature type="region of interest" description="Disordered" evidence="5">
    <location>
        <begin position="106"/>
        <end position="170"/>
    </location>
</feature>
<feature type="domain" description="Ubiquitin-like protease family profile" evidence="6">
    <location>
        <begin position="196"/>
        <end position="345"/>
    </location>
</feature>
<dbReference type="InterPro" id="IPR003653">
    <property type="entry name" value="Peptidase_C48_C"/>
</dbReference>
<name>G3I7Y0_CRIGR</name>
<feature type="compositionally biased region" description="Basic and acidic residues" evidence="5">
    <location>
        <begin position="156"/>
        <end position="167"/>
    </location>
</feature>
<evidence type="ECO:0000259" key="6">
    <source>
        <dbReference type="PROSITE" id="PS50600"/>
    </source>
</evidence>
<evidence type="ECO:0000313" key="7">
    <source>
        <dbReference type="EMBL" id="EGW09808.1"/>
    </source>
</evidence>
<dbReference type="GO" id="GO:0016926">
    <property type="term" value="P:protein desumoylation"/>
    <property type="evidence" value="ECO:0007669"/>
    <property type="project" value="TreeGrafter"/>
</dbReference>
<evidence type="ECO:0000256" key="5">
    <source>
        <dbReference type="SAM" id="MobiDB-lite"/>
    </source>
</evidence>
<feature type="region of interest" description="Disordered" evidence="5">
    <location>
        <begin position="1"/>
        <end position="23"/>
    </location>
</feature>
<organism evidence="7 8">
    <name type="scientific">Cricetulus griseus</name>
    <name type="common">Chinese hamster</name>
    <name type="synonym">Cricetulus barabensis griseus</name>
    <dbReference type="NCBI Taxonomy" id="10029"/>
    <lineage>
        <taxon>Eukaryota</taxon>
        <taxon>Metazoa</taxon>
        <taxon>Chordata</taxon>
        <taxon>Craniata</taxon>
        <taxon>Vertebrata</taxon>
        <taxon>Euteleostomi</taxon>
        <taxon>Mammalia</taxon>
        <taxon>Eutheria</taxon>
        <taxon>Euarchontoglires</taxon>
        <taxon>Glires</taxon>
        <taxon>Rodentia</taxon>
        <taxon>Myomorpha</taxon>
        <taxon>Muroidea</taxon>
        <taxon>Cricetidae</taxon>
        <taxon>Cricetinae</taxon>
        <taxon>Cricetulus</taxon>
    </lineage>
</organism>
<keyword evidence="4" id="KW-0788">Thiol protease</keyword>
<reference evidence="8" key="1">
    <citation type="journal article" date="2011" name="Nat. Biotechnol.">
        <title>The genomic sequence of the Chinese hamster ovary (CHO)-K1 cell line.</title>
        <authorList>
            <person name="Xu X."/>
            <person name="Nagarajan H."/>
            <person name="Lewis N.E."/>
            <person name="Pan S."/>
            <person name="Cai Z."/>
            <person name="Liu X."/>
            <person name="Chen W."/>
            <person name="Xie M."/>
            <person name="Wang W."/>
            <person name="Hammond S."/>
            <person name="Andersen M.R."/>
            <person name="Neff N."/>
            <person name="Passarelli B."/>
            <person name="Koh W."/>
            <person name="Fan H.C."/>
            <person name="Wang J."/>
            <person name="Gui Y."/>
            <person name="Lee K.H."/>
            <person name="Betenbaugh M.J."/>
            <person name="Quake S.R."/>
            <person name="Famili I."/>
            <person name="Palsson B.O."/>
            <person name="Wang J."/>
        </authorList>
    </citation>
    <scope>NUCLEOTIDE SEQUENCE [LARGE SCALE GENOMIC DNA]</scope>
    <source>
        <strain evidence="8">CHO K1 cell line</strain>
    </source>
</reference>
<dbReference type="MEROPS" id="C48.013"/>
<dbReference type="SUPFAM" id="SSF54001">
    <property type="entry name" value="Cysteine proteinases"/>
    <property type="match status" value="1"/>
</dbReference>
<sequence>MNPMDKGPLHPKNQDRVRDPEEEDVIEVKYVGADKSRKRTYSNIQDRVEKQHNEKCRRTSKAAWKNIFMAVKQLSSSQINPDILSEETIHQSQLKRAIHHRLILKQKRNENQRTRHHPQPDILGGAQGPNSKNSDTSGIFHKNTLTPEAEEELFEEQEKSSSQDHGPEITPDMEQEIMNALGPGPQEDILSSAFKLNITRGDMQTLWESQWLNDDIINFYMNLLTHRSKSPGYASLHTFNTFFYTKLKCGGYRSVKRWTRAVNIFEKDIVLVPVHLHVHWSLVVIDLRKKTIVYWDSMGLKRPGVLGLIFQYLQETKVKRSIDLDPLDWKQCRKACRQRRFLAAE</sequence>